<protein>
    <submittedName>
        <fullName evidence="4">Uncharacterized protein</fullName>
    </submittedName>
</protein>
<gene>
    <name evidence="4" type="ORF">FJM65_17885</name>
</gene>
<dbReference type="InterPro" id="IPR056727">
    <property type="entry name" value="DUF7825"/>
</dbReference>
<evidence type="ECO:0000259" key="3">
    <source>
        <dbReference type="Pfam" id="PF25149"/>
    </source>
</evidence>
<dbReference type="OrthoDB" id="6629398at2"/>
<dbReference type="Pfam" id="PF25149">
    <property type="entry name" value="DUF7825"/>
    <property type="match status" value="1"/>
</dbReference>
<evidence type="ECO:0000313" key="4">
    <source>
        <dbReference type="EMBL" id="TPE42475.1"/>
    </source>
</evidence>
<feature type="domain" description="DUF7825" evidence="3">
    <location>
        <begin position="707"/>
        <end position="977"/>
    </location>
</feature>
<reference evidence="4 5" key="1">
    <citation type="submission" date="2019-06" db="EMBL/GenBank/DDBJ databases">
        <title>A novel bacterium of genus Pontibacter, isolated from marine sediment.</title>
        <authorList>
            <person name="Huang H."/>
            <person name="Mo K."/>
            <person name="Hu Y."/>
        </authorList>
    </citation>
    <scope>NUCLEOTIDE SEQUENCE [LARGE SCALE GENOMIC DNA]</scope>
    <source>
        <strain evidence="4 5">HB172049</strain>
    </source>
</reference>
<dbReference type="InterPro" id="IPR016024">
    <property type="entry name" value="ARM-type_fold"/>
</dbReference>
<dbReference type="EMBL" id="VFRQ01000012">
    <property type="protein sequence ID" value="TPE42475.1"/>
    <property type="molecule type" value="Genomic_DNA"/>
</dbReference>
<evidence type="ECO:0000313" key="5">
    <source>
        <dbReference type="Proteomes" id="UP000316727"/>
    </source>
</evidence>
<dbReference type="RefSeq" id="WP_140623241.1">
    <property type="nucleotide sequence ID" value="NZ_VFRQ01000012.1"/>
</dbReference>
<feature type="domain" description="DUF7824" evidence="2">
    <location>
        <begin position="424"/>
        <end position="692"/>
    </location>
</feature>
<evidence type="ECO:0000259" key="1">
    <source>
        <dbReference type="Pfam" id="PF20103"/>
    </source>
</evidence>
<dbReference type="InterPro" id="IPR045472">
    <property type="entry name" value="DUF6493"/>
</dbReference>
<organism evidence="4 5">
    <name type="scientific">Pontibacter mangrovi</name>
    <dbReference type="NCBI Taxonomy" id="2589816"/>
    <lineage>
        <taxon>Bacteria</taxon>
        <taxon>Pseudomonadati</taxon>
        <taxon>Bacteroidota</taxon>
        <taxon>Cytophagia</taxon>
        <taxon>Cytophagales</taxon>
        <taxon>Hymenobacteraceae</taxon>
        <taxon>Pontibacter</taxon>
    </lineage>
</organism>
<name>A0A501W1J9_9BACT</name>
<accession>A0A501W1J9</accession>
<dbReference type="Pfam" id="PF25148">
    <property type="entry name" value="DUF7824"/>
    <property type="match status" value="1"/>
</dbReference>
<keyword evidence="5" id="KW-1185">Reference proteome</keyword>
<dbReference type="Proteomes" id="UP000316727">
    <property type="component" value="Unassembled WGS sequence"/>
</dbReference>
<dbReference type="SUPFAM" id="SSF48371">
    <property type="entry name" value="ARM repeat"/>
    <property type="match status" value="1"/>
</dbReference>
<evidence type="ECO:0000259" key="2">
    <source>
        <dbReference type="Pfam" id="PF25148"/>
    </source>
</evidence>
<dbReference type="AlphaFoldDB" id="A0A501W1J9"/>
<dbReference type="InterPro" id="IPR056726">
    <property type="entry name" value="DUF7824"/>
</dbReference>
<dbReference type="Pfam" id="PF20103">
    <property type="entry name" value="DUF6493"/>
    <property type="match status" value="1"/>
</dbReference>
<sequence length="990" mass="112578">MTIQEQLTGIIAKQKEEALLLFLRSLDAKQKKSLVPHVKKLNKEYLEYKPVTKGGSTTFTSKATPVQRQMLGIASFVLFNLSDFDKSLAAAQVLERGVLARVIHWYCPTWFSDFINKYGNAEYVPLFISYEWVMELTEQGYLTPGEHLLAKLLPELIYERTGSEWNFRPEKLLQREITLREHIWYVFEKETGINWSDRYLQFTKASASQQTGWIAAFTTLSDEGKINRVRLLKEALAATNRNFNKILSGWFANLFTSLQPTKEELLMLQKELLQVVSSPHSKVVNMALKYIKALAAEKGFYLEDFLENGPLLLASETKAVVTSTLMVLDTLARKHKDKAGAITQLACQALLHPDDSLQTRVAKLVVKYGKAADPALREAVTTYHDSLFVHTRNLLQDFVATPERIGASLQELPGSFSEEPTLQLENKIEPVGTFDELVYLASQAFDNNQPYHFDLLAAALIDLQQETQGENIPKLEPAFQRAYKLLLNDWQSTMGYLDHLLATFFVSYAYLLHEKFPKATASITDIHNRYVQQDRENKKRWSFYNLRIGSLESWKTHTENPAYEPYKQILLTVKEKLRQEDRLPLLSTPTHAPGWIDPAILVKRLSQYTASGVKPDSMDLQIAMSRCALEAPEEALAAAKELPGEYGHLVCFLLQPDASPRPPFTTPAAWMAAALAKTPKQVYPEFSPFSGTMLPHHYLTGQFEWQALLEAYTYKKYDYQKRQELKVHDTRKILRVRIKKQGIANPLSGIKNNLRKLLPLQKKGVTLLYEYLTLKTKYLDAEPNDIQRLLMLVPNNPELLLAQVIGQCLTYPTFWSEADRKMVTATIRTLQEIWKDFGATAHLFVATCMLSSDKTIRAFAAEIWIRGVSSDSIKSGLVGEIIGLQEQVEFAPLKRLTDLIISNMLQVSGRHNVQLEEMLTALLQQLPDEPIKNLKKLLEIYMEVLALNKSAAEKDLTPKLEAWQHAPSLSKTISRIRQLSPVGENILTKA</sequence>
<comment type="caution">
    <text evidence="4">The sequence shown here is derived from an EMBL/GenBank/DDBJ whole genome shotgun (WGS) entry which is preliminary data.</text>
</comment>
<proteinExistence type="predicted"/>
<feature type="domain" description="DUF6493" evidence="1">
    <location>
        <begin position="1"/>
        <end position="319"/>
    </location>
</feature>